<dbReference type="AlphaFoldDB" id="F0HAL3"/>
<feature type="region of interest" description="Disordered" evidence="1">
    <location>
        <begin position="68"/>
        <end position="99"/>
    </location>
</feature>
<proteinExistence type="predicted"/>
<accession>F0HAL3</accession>
<gene>
    <name evidence="2" type="ORF">HMPREF9303_1974</name>
</gene>
<evidence type="ECO:0000256" key="1">
    <source>
        <dbReference type="SAM" id="MobiDB-lite"/>
    </source>
</evidence>
<protein>
    <submittedName>
        <fullName evidence="2">Uncharacterized protein</fullName>
    </submittedName>
</protein>
<reference evidence="2 3" key="1">
    <citation type="submission" date="2011-02" db="EMBL/GenBank/DDBJ databases">
        <authorList>
            <person name="Durkin A.S."/>
            <person name="Madupu R."/>
            <person name="Torralba M."/>
            <person name="Gillis M."/>
            <person name="Methe B."/>
            <person name="Sutton G."/>
            <person name="Nelson K.E."/>
        </authorList>
    </citation>
    <scope>NUCLEOTIDE SEQUENCE [LARGE SCALE GENOMIC DNA]</scope>
    <source>
        <strain evidence="2 3">CRIS 18C-A</strain>
    </source>
</reference>
<feature type="region of interest" description="Disordered" evidence="1">
    <location>
        <begin position="15"/>
        <end position="42"/>
    </location>
</feature>
<dbReference type="EMBL" id="AEXO01000108">
    <property type="protein sequence ID" value="EGC85146.1"/>
    <property type="molecule type" value="Genomic_DNA"/>
</dbReference>
<comment type="caution">
    <text evidence="2">The sequence shown here is derived from an EMBL/GenBank/DDBJ whole genome shotgun (WGS) entry which is preliminary data.</text>
</comment>
<organism evidence="2 3">
    <name type="scientific">Prevotella denticola CRIS 18C-A</name>
    <dbReference type="NCBI Taxonomy" id="944557"/>
    <lineage>
        <taxon>Bacteria</taxon>
        <taxon>Pseudomonadati</taxon>
        <taxon>Bacteroidota</taxon>
        <taxon>Bacteroidia</taxon>
        <taxon>Bacteroidales</taxon>
        <taxon>Prevotellaceae</taxon>
        <taxon>Prevotella</taxon>
    </lineage>
</organism>
<keyword evidence="3" id="KW-1185">Reference proteome</keyword>
<sequence length="99" mass="10659">MNPLAGLSSLAVINFPGKMEEPPPHTLRTSQEEKLSTSLLQSNSEERGILPTFTGPHQGTAAGNSLRFSFGGRLPTFTGPIREQQPATHPLPEQPENPS</sequence>
<evidence type="ECO:0000313" key="2">
    <source>
        <dbReference type="EMBL" id="EGC85146.1"/>
    </source>
</evidence>
<evidence type="ECO:0000313" key="3">
    <source>
        <dbReference type="Proteomes" id="UP000003155"/>
    </source>
</evidence>
<name>F0HAL3_9BACT</name>
<dbReference type="Proteomes" id="UP000003155">
    <property type="component" value="Unassembled WGS sequence"/>
</dbReference>